<dbReference type="InterPro" id="IPR045851">
    <property type="entry name" value="AMP-bd_C_sf"/>
</dbReference>
<feature type="domain" description="AMP-dependent synthetase/ligase" evidence="1">
    <location>
        <begin position="62"/>
        <end position="296"/>
    </location>
</feature>
<dbReference type="EMBL" id="JRJU01000002">
    <property type="protein sequence ID" value="KHF41604.1"/>
    <property type="molecule type" value="Genomic_DNA"/>
</dbReference>
<evidence type="ECO:0000313" key="4">
    <source>
        <dbReference type="Proteomes" id="UP000030832"/>
    </source>
</evidence>
<dbReference type="OrthoDB" id="580775at2"/>
<dbReference type="RefSeq" id="WP_034625699.1">
    <property type="nucleotide sequence ID" value="NZ_JRJU01000002.1"/>
</dbReference>
<proteinExistence type="predicted"/>
<dbReference type="PANTHER" id="PTHR43845">
    <property type="entry name" value="BLR5969 PROTEIN"/>
    <property type="match status" value="1"/>
</dbReference>
<dbReference type="Pfam" id="PF14535">
    <property type="entry name" value="AMP-binding_C_2"/>
    <property type="match status" value="1"/>
</dbReference>
<dbReference type="Gene3D" id="3.30.300.30">
    <property type="match status" value="1"/>
</dbReference>
<dbReference type="eggNOG" id="COG1541">
    <property type="taxonomic scope" value="Bacteria"/>
</dbReference>
<dbReference type="Pfam" id="PF00501">
    <property type="entry name" value="AMP-binding"/>
    <property type="match status" value="1"/>
</dbReference>
<dbReference type="Gene3D" id="3.40.50.12780">
    <property type="entry name" value="N-terminal domain of ligase-like"/>
    <property type="match status" value="1"/>
</dbReference>
<dbReference type="InterPro" id="IPR042099">
    <property type="entry name" value="ANL_N_sf"/>
</dbReference>
<accession>A0A0B0INE5</accession>
<feature type="domain" description="AMP-dependent ligase C-terminal" evidence="2">
    <location>
        <begin position="347"/>
        <end position="440"/>
    </location>
</feature>
<keyword evidence="4" id="KW-1185">Reference proteome</keyword>
<dbReference type="STRING" id="333138.LQ50_02555"/>
<dbReference type="SUPFAM" id="SSF56801">
    <property type="entry name" value="Acetyl-CoA synthetase-like"/>
    <property type="match status" value="1"/>
</dbReference>
<comment type="caution">
    <text evidence="3">The sequence shown here is derived from an EMBL/GenBank/DDBJ whole genome shotgun (WGS) entry which is preliminary data.</text>
</comment>
<name>A0A0B0INE5_9BACI</name>
<dbReference type="AlphaFoldDB" id="A0A0B0INE5"/>
<reference evidence="3 4" key="1">
    <citation type="submission" date="2014-09" db="EMBL/GenBank/DDBJ databases">
        <title>Genome sequencing and annotation of Bacillus Okhensis strain Kh10-101T.</title>
        <authorList>
            <person name="Prakash J.S."/>
        </authorList>
    </citation>
    <scope>NUCLEOTIDE SEQUENCE [LARGE SCALE GENOMIC DNA]</scope>
    <source>
        <strain evidence="4">Kh10-101T</strain>
    </source>
</reference>
<evidence type="ECO:0000313" key="3">
    <source>
        <dbReference type="EMBL" id="KHF41604.1"/>
    </source>
</evidence>
<dbReference type="PANTHER" id="PTHR43845:SF1">
    <property type="entry name" value="BLR5969 PROTEIN"/>
    <property type="match status" value="1"/>
</dbReference>
<dbReference type="InterPro" id="IPR028154">
    <property type="entry name" value="AMP-dep_Lig_C"/>
</dbReference>
<dbReference type="Proteomes" id="UP000030832">
    <property type="component" value="Unassembled WGS sequence"/>
</dbReference>
<evidence type="ECO:0000259" key="2">
    <source>
        <dbReference type="Pfam" id="PF14535"/>
    </source>
</evidence>
<protein>
    <recommendedName>
        <fullName evidence="5">Phenylacetate--CoA ligase</fullName>
    </recommendedName>
</protein>
<evidence type="ECO:0008006" key="5">
    <source>
        <dbReference type="Google" id="ProtNLM"/>
    </source>
</evidence>
<organism evidence="3 4">
    <name type="scientific">Halalkalibacter okhensis</name>
    <dbReference type="NCBI Taxonomy" id="333138"/>
    <lineage>
        <taxon>Bacteria</taxon>
        <taxon>Bacillati</taxon>
        <taxon>Bacillota</taxon>
        <taxon>Bacilli</taxon>
        <taxon>Bacillales</taxon>
        <taxon>Bacillaceae</taxon>
        <taxon>Halalkalibacter</taxon>
    </lineage>
</organism>
<dbReference type="InterPro" id="IPR000873">
    <property type="entry name" value="AMP-dep_synth/lig_dom"/>
</dbReference>
<gene>
    <name evidence="3" type="ORF">LQ50_02555</name>
</gene>
<sequence>MTLPTYKILDPNIERLPYQELQVLQSERLVNMVHYVYESSPFWKNKFQEAGVLPEEIKGIEDLHRIPFCTKSELQKDQETHQPFGSYTCSDPSSWAHFMTTSGTTGRPLRRLLSHRDFDYIVDYFHRRGLPLVPGDKYMFTGPTDALSGPTMFTAILQRFGVMVVKAGLLDTNAKLDLILELKPQGLSGTPSYLLHLAEKAKQRGINLAELGCFKGISSFGEPGANLAANQNRLKAAFGVEFVVDGYGMTEICSLGTNCPSSSGFHLPSDLVVAEIVDAKTGNKVDSGEKGELVITNLFGDTQPLLRFRTGDITSLSPPGEACECGFTGQRVMGIEGRKDDMIWYRGVNIYPSAIEEKLREQEELGTEFRILINQDGDNLPTMTIQVEANPSISEHNWLELSKKIEGLLKTSLRVNAIVEVVASGTLPSVDAKKKSRRVIYNKTSLSARS</sequence>
<evidence type="ECO:0000259" key="1">
    <source>
        <dbReference type="Pfam" id="PF00501"/>
    </source>
</evidence>